<organism evidence="6 7">
    <name type="scientific">Derxia gummosa DSM 723</name>
    <dbReference type="NCBI Taxonomy" id="1121388"/>
    <lineage>
        <taxon>Bacteria</taxon>
        <taxon>Pseudomonadati</taxon>
        <taxon>Pseudomonadota</taxon>
        <taxon>Betaproteobacteria</taxon>
        <taxon>Burkholderiales</taxon>
        <taxon>Alcaligenaceae</taxon>
        <taxon>Derxia</taxon>
    </lineage>
</organism>
<dbReference type="InterPro" id="IPR014718">
    <property type="entry name" value="GH-type_carb-bd"/>
</dbReference>
<dbReference type="GO" id="GO:0005737">
    <property type="term" value="C:cytoplasm"/>
    <property type="evidence" value="ECO:0007669"/>
    <property type="project" value="TreeGrafter"/>
</dbReference>
<proteinExistence type="inferred from homology"/>
<evidence type="ECO:0000313" key="6">
    <source>
        <dbReference type="Proteomes" id="UP000675920"/>
    </source>
</evidence>
<dbReference type="CDD" id="cd09020">
    <property type="entry name" value="D-hex-6-P-epi_like"/>
    <property type="match status" value="1"/>
</dbReference>
<dbReference type="EC" id="5.1.3.15" evidence="4"/>
<dbReference type="InterPro" id="IPR008183">
    <property type="entry name" value="Aldose_1/G6P_1-epimerase"/>
</dbReference>
<comment type="catalytic activity">
    <reaction evidence="1">
        <text>alpha-D-glucose 6-phosphate = beta-D-glucose 6-phosphate</text>
        <dbReference type="Rhea" id="RHEA:16249"/>
        <dbReference type="ChEBI" id="CHEBI:58225"/>
        <dbReference type="ChEBI" id="CHEBI:58247"/>
        <dbReference type="EC" id="5.1.3.15"/>
    </reaction>
</comment>
<dbReference type="SUPFAM" id="SSF74650">
    <property type="entry name" value="Galactose mutarotase-like"/>
    <property type="match status" value="1"/>
</dbReference>
<dbReference type="GO" id="GO:0030246">
    <property type="term" value="F:carbohydrate binding"/>
    <property type="evidence" value="ECO:0007669"/>
    <property type="project" value="UniProtKB-UniRule"/>
</dbReference>
<protein>
    <recommendedName>
        <fullName evidence="4">Putative glucose-6-phosphate 1-epimerase</fullName>
        <ecNumber evidence="4">5.1.3.15</ecNumber>
    </recommendedName>
</protein>
<evidence type="ECO:0000256" key="2">
    <source>
        <dbReference type="ARBA" id="ARBA00005866"/>
    </source>
</evidence>
<dbReference type="InterPro" id="IPR025532">
    <property type="entry name" value="G6P_1-epimerase"/>
</dbReference>
<dbReference type="Gene3D" id="2.70.98.10">
    <property type="match status" value="1"/>
</dbReference>
<feature type="active site" evidence="5">
    <location>
        <position position="157"/>
    </location>
</feature>
<dbReference type="PANTHER" id="PTHR11122">
    <property type="entry name" value="APOSPORY-ASSOCIATED PROTEIN C-RELATED"/>
    <property type="match status" value="1"/>
</dbReference>
<evidence type="ECO:0000256" key="3">
    <source>
        <dbReference type="ARBA" id="ARBA00023235"/>
    </source>
</evidence>
<reference evidence="7" key="1">
    <citation type="submission" date="2025-08" db="UniProtKB">
        <authorList>
            <consortium name="RefSeq"/>
        </authorList>
    </citation>
    <scope>IDENTIFICATION</scope>
</reference>
<evidence type="ECO:0000256" key="5">
    <source>
        <dbReference type="PIRSR" id="PIRSR016020-1"/>
    </source>
</evidence>
<dbReference type="OrthoDB" id="9790727at2"/>
<keyword evidence="6" id="KW-1185">Reference proteome</keyword>
<dbReference type="Proteomes" id="UP000675920">
    <property type="component" value="Unplaced"/>
</dbReference>
<dbReference type="PIRSF" id="PIRSF016020">
    <property type="entry name" value="PHexose_mutarotase"/>
    <property type="match status" value="1"/>
</dbReference>
<dbReference type="GO" id="GO:0047938">
    <property type="term" value="F:glucose-6-phosphate 1-epimerase activity"/>
    <property type="evidence" value="ECO:0007669"/>
    <property type="project" value="UniProtKB-UniRule"/>
</dbReference>
<evidence type="ECO:0000256" key="4">
    <source>
        <dbReference type="PIRNR" id="PIRNR016020"/>
    </source>
</evidence>
<dbReference type="Pfam" id="PF01263">
    <property type="entry name" value="Aldose_epim"/>
    <property type="match status" value="1"/>
</dbReference>
<dbReference type="AlphaFoldDB" id="A0A8B6XAV1"/>
<name>A0A8B6XAV1_9BURK</name>
<feature type="active site" evidence="5">
    <location>
        <position position="259"/>
    </location>
</feature>
<dbReference type="PANTHER" id="PTHR11122:SF13">
    <property type="entry name" value="GLUCOSE-6-PHOSPHATE 1-EPIMERASE"/>
    <property type="match status" value="1"/>
</dbReference>
<comment type="similarity">
    <text evidence="2 4">Belongs to the glucose-6-phosphate 1-epimerase family.</text>
</comment>
<evidence type="ECO:0000256" key="1">
    <source>
        <dbReference type="ARBA" id="ARBA00001096"/>
    </source>
</evidence>
<dbReference type="InterPro" id="IPR011013">
    <property type="entry name" value="Gal_mutarotase_sf_dom"/>
</dbReference>
<accession>A0A8B6XAV1</accession>
<sequence>MTKPATAVPPHLALPVVELVAADGARCTIAQQGAHVLSWTPAGGAERLFLSQKAEYAAGVAIRGGIPVIFPQFAGEGPMPKHGFARTAQWKFERIEQAEDGAGIAHFSLTHEQATHALWPHHYAATLTVRVGGERLAVTLGVRNTGPKSFSFTAALHTYLRVSDIALVQVMGLDGLSYRDTADGGALKTAGLGPVEISGEVDRIYLNAPSPLVLREQGGDLHVHSEGFADAVVWNPGAVKGAALADLDAGGYARFLCIESAAIGKPVKLAAGARWTGTQTLVAR</sequence>
<dbReference type="RefSeq" id="WP_051379071.1">
    <property type="nucleotide sequence ID" value="NZ_KI519499.1"/>
</dbReference>
<keyword evidence="3 4" id="KW-0413">Isomerase</keyword>
<dbReference type="GO" id="GO:0005975">
    <property type="term" value="P:carbohydrate metabolic process"/>
    <property type="evidence" value="ECO:0007669"/>
    <property type="project" value="InterPro"/>
</dbReference>
<evidence type="ECO:0000313" key="7">
    <source>
        <dbReference type="RefSeq" id="WP_051379071.1"/>
    </source>
</evidence>